<keyword evidence="3" id="KW-0175">Coiled coil</keyword>
<name>W4P994_9BACE</name>
<accession>W4P994</accession>
<reference evidence="4 5" key="1">
    <citation type="journal article" date="2014" name="Genome Announc.">
        <title>Draft Genome Sequences of Three Strains of Bacteroides pyogenes Isolated from a Cat and Swine.</title>
        <authorList>
            <person name="Sakamoto M."/>
            <person name="Oshima K."/>
            <person name="Suda W."/>
            <person name="Kitamura K."/>
            <person name="Iida T."/>
            <person name="Hattori M."/>
            <person name="Ohkuma M."/>
        </authorList>
    </citation>
    <scope>NUCLEOTIDE SEQUENCE [LARGE SCALE GENOMIC DNA]</scope>
    <source>
        <strain evidence="4 5">JCM 6292</strain>
    </source>
</reference>
<dbReference type="Proteomes" id="UP000018861">
    <property type="component" value="Unassembled WGS sequence"/>
</dbReference>
<dbReference type="GO" id="GO:0005829">
    <property type="term" value="C:cytosol"/>
    <property type="evidence" value="ECO:0007669"/>
    <property type="project" value="TreeGrafter"/>
</dbReference>
<dbReference type="InterPro" id="IPR005632">
    <property type="entry name" value="Chaperone_Skp"/>
</dbReference>
<evidence type="ECO:0000313" key="4">
    <source>
        <dbReference type="EMBL" id="GAE16305.1"/>
    </source>
</evidence>
<dbReference type="AlphaFoldDB" id="W4P994"/>
<organism evidence="4 5">
    <name type="scientific">Bacteroides pyogenes JCM 6292</name>
    <dbReference type="NCBI Taxonomy" id="1235809"/>
    <lineage>
        <taxon>Bacteria</taxon>
        <taxon>Pseudomonadati</taxon>
        <taxon>Bacteroidota</taxon>
        <taxon>Bacteroidia</taxon>
        <taxon>Bacteroidales</taxon>
        <taxon>Bacteroidaceae</taxon>
        <taxon>Bacteroides</taxon>
    </lineage>
</organism>
<dbReference type="EMBL" id="BAIQ01000032">
    <property type="protein sequence ID" value="GAE16305.1"/>
    <property type="molecule type" value="Genomic_DNA"/>
</dbReference>
<keyword evidence="2" id="KW-0732">Signal</keyword>
<dbReference type="GO" id="GO:0050821">
    <property type="term" value="P:protein stabilization"/>
    <property type="evidence" value="ECO:0007669"/>
    <property type="project" value="TreeGrafter"/>
</dbReference>
<proteinExistence type="inferred from homology"/>
<sequence length="179" mass="20367">MYHQKLNVMRKSILSIMLLFVISLTAGAQKFALIDTEYIFKKIPAYQRANEQMQQATKKYQNEVEVLAKEAQKMFQDYQSKASGLSASQKTKKEDEIVAKEKAAAELKRKYFGPEGELAKMRDRLITPIQDDIYEAVKAISESHGYSMIMDRASASGIIFATPRIDISDLVLRRLGYSN</sequence>
<evidence type="ECO:0000256" key="1">
    <source>
        <dbReference type="ARBA" id="ARBA00009091"/>
    </source>
</evidence>
<dbReference type="SMART" id="SM00935">
    <property type="entry name" value="OmpH"/>
    <property type="match status" value="1"/>
</dbReference>
<dbReference type="PANTHER" id="PTHR35089">
    <property type="entry name" value="CHAPERONE PROTEIN SKP"/>
    <property type="match status" value="1"/>
</dbReference>
<dbReference type="FunFam" id="3.30.910.20:FF:000007">
    <property type="entry name" value="Cationic outer membrane protein"/>
    <property type="match status" value="1"/>
</dbReference>
<protein>
    <submittedName>
        <fullName evidence="4">Outer membrane protein H</fullName>
    </submittedName>
</protein>
<dbReference type="Pfam" id="PF03938">
    <property type="entry name" value="OmpH"/>
    <property type="match status" value="1"/>
</dbReference>
<dbReference type="PANTHER" id="PTHR35089:SF1">
    <property type="entry name" value="CHAPERONE PROTEIN SKP"/>
    <property type="match status" value="1"/>
</dbReference>
<comment type="caution">
    <text evidence="4">The sequence shown here is derived from an EMBL/GenBank/DDBJ whole genome shotgun (WGS) entry which is preliminary data.</text>
</comment>
<gene>
    <name evidence="4" type="ORF">JCM6292_2714</name>
</gene>
<evidence type="ECO:0000313" key="5">
    <source>
        <dbReference type="Proteomes" id="UP000018861"/>
    </source>
</evidence>
<evidence type="ECO:0000256" key="3">
    <source>
        <dbReference type="SAM" id="Coils"/>
    </source>
</evidence>
<dbReference type="GO" id="GO:0051082">
    <property type="term" value="F:unfolded protein binding"/>
    <property type="evidence" value="ECO:0007669"/>
    <property type="project" value="InterPro"/>
</dbReference>
<feature type="coiled-coil region" evidence="3">
    <location>
        <begin position="43"/>
        <end position="110"/>
    </location>
</feature>
<dbReference type="InterPro" id="IPR024930">
    <property type="entry name" value="Skp_dom_sf"/>
</dbReference>
<dbReference type="SUPFAM" id="SSF111384">
    <property type="entry name" value="OmpH-like"/>
    <property type="match status" value="1"/>
</dbReference>
<comment type="similarity">
    <text evidence="1">Belongs to the Skp family.</text>
</comment>
<evidence type="ECO:0000256" key="2">
    <source>
        <dbReference type="ARBA" id="ARBA00022729"/>
    </source>
</evidence>
<dbReference type="Gene3D" id="3.30.910.20">
    <property type="entry name" value="Skp domain"/>
    <property type="match status" value="1"/>
</dbReference>